<dbReference type="Proteomes" id="UP000254777">
    <property type="component" value="Unassembled WGS sequence"/>
</dbReference>
<gene>
    <name evidence="2" type="ORF">NCTC11088_01624</name>
</gene>
<feature type="domain" description="N-acetyltransferase" evidence="1">
    <location>
        <begin position="1"/>
        <end position="164"/>
    </location>
</feature>
<evidence type="ECO:0000313" key="2">
    <source>
        <dbReference type="EMBL" id="SUB75820.1"/>
    </source>
</evidence>
<reference evidence="2 3" key="1">
    <citation type="submission" date="2018-06" db="EMBL/GenBank/DDBJ databases">
        <authorList>
            <consortium name="Pathogen Informatics"/>
            <person name="Doyle S."/>
        </authorList>
    </citation>
    <scope>NUCLEOTIDE SEQUENCE [LARGE SCALE GENOMIC DNA]</scope>
    <source>
        <strain evidence="2 3">NCTC11088</strain>
    </source>
</reference>
<accession>A0A379DDJ0</accession>
<dbReference type="InterPro" id="IPR000182">
    <property type="entry name" value="GNAT_dom"/>
</dbReference>
<sequence>MEYRKAKVDEIDLLNEMYKAGSELLKERGIDQWQGVNLPKASMDNIGAIYVLEDDGEIVSTALHVEHDSDYDKIYDGEWIGNENYYAIHRVTTKSSKSGKGYTNKMFNEIEKLALENGKESVRVDTHSDNISMQKILAKSGYTKCGKVYLYNGVPRLAYEKLIK</sequence>
<dbReference type="PROSITE" id="PS51186">
    <property type="entry name" value="GNAT"/>
    <property type="match status" value="1"/>
</dbReference>
<evidence type="ECO:0000313" key="3">
    <source>
        <dbReference type="Proteomes" id="UP000254777"/>
    </source>
</evidence>
<dbReference type="RefSeq" id="WP_004821145.1">
    <property type="nucleotide sequence ID" value="NZ_UGTH01000001.1"/>
</dbReference>
<dbReference type="SUPFAM" id="SSF55729">
    <property type="entry name" value="Acyl-CoA N-acyltransferases (Nat)"/>
    <property type="match status" value="1"/>
</dbReference>
<evidence type="ECO:0000259" key="1">
    <source>
        <dbReference type="PROSITE" id="PS51186"/>
    </source>
</evidence>
<dbReference type="Gene3D" id="3.40.630.30">
    <property type="match status" value="1"/>
</dbReference>
<organism evidence="2 3">
    <name type="scientific">Peptoniphilus indolicus</name>
    <dbReference type="NCBI Taxonomy" id="33030"/>
    <lineage>
        <taxon>Bacteria</taxon>
        <taxon>Bacillati</taxon>
        <taxon>Bacillota</taxon>
        <taxon>Tissierellia</taxon>
        <taxon>Tissierellales</taxon>
        <taxon>Peptoniphilaceae</taxon>
        <taxon>Peptoniphilus</taxon>
    </lineage>
</organism>
<dbReference type="InterPro" id="IPR016181">
    <property type="entry name" value="Acyl_CoA_acyltransferase"/>
</dbReference>
<proteinExistence type="predicted"/>
<dbReference type="CDD" id="cd04301">
    <property type="entry name" value="NAT_SF"/>
    <property type="match status" value="1"/>
</dbReference>
<name>A0A379DDJ0_9FIRM</name>
<dbReference type="Pfam" id="PF00583">
    <property type="entry name" value="Acetyltransf_1"/>
    <property type="match status" value="1"/>
</dbReference>
<dbReference type="AlphaFoldDB" id="A0A379DDJ0"/>
<dbReference type="GO" id="GO:0016747">
    <property type="term" value="F:acyltransferase activity, transferring groups other than amino-acyl groups"/>
    <property type="evidence" value="ECO:0007669"/>
    <property type="project" value="InterPro"/>
</dbReference>
<dbReference type="EMBL" id="UGTH01000001">
    <property type="protein sequence ID" value="SUB75820.1"/>
    <property type="molecule type" value="Genomic_DNA"/>
</dbReference>
<protein>
    <recommendedName>
        <fullName evidence="1">N-acetyltransferase domain-containing protein</fullName>
    </recommendedName>
</protein>